<sequence length="313" mass="35841">MKKTKNVCVVVLGDIWRSPRMQYHALSLADHGCKVDMVGYSESAPSDNIKLTPLIRYHYLIPYPVLPLPRTLNYIFKTLWQSFTLLFVLVMNNTPDTVIVQNPPAVPSLLICWFYTLLARANLIIDWHNYAHTIMALSVGPTNVLVKLTKEIEHFIGKRANVNFCVTKAMRKDLEERWSIKGVTLYDRPPDKFRTISLEEKHTIWSKLGAEYPDLLDKDGGTVFTVADKGGDVSWRRGRPGLLLSSTSWTEDEDFSILFQALQEYEDTVETQSAVFPSLICIITGKGPLKDYYCEKNCFMQMEARESTYTLVR</sequence>
<dbReference type="Proteomes" id="UP001329430">
    <property type="component" value="Chromosome 6"/>
</dbReference>
<evidence type="ECO:0000256" key="6">
    <source>
        <dbReference type="ARBA" id="ARBA00022824"/>
    </source>
</evidence>
<keyword evidence="3" id="KW-0328">Glycosyltransferase</keyword>
<evidence type="ECO:0000256" key="1">
    <source>
        <dbReference type="ARBA" id="ARBA00004389"/>
    </source>
</evidence>
<dbReference type="EMBL" id="JAVRBK010000006">
    <property type="protein sequence ID" value="KAK5642070.1"/>
    <property type="molecule type" value="Genomic_DNA"/>
</dbReference>
<evidence type="ECO:0000256" key="4">
    <source>
        <dbReference type="ARBA" id="ARBA00022679"/>
    </source>
</evidence>
<evidence type="ECO:0000256" key="2">
    <source>
        <dbReference type="ARBA" id="ARBA00004922"/>
    </source>
</evidence>
<keyword evidence="4" id="KW-0808">Transferase</keyword>
<dbReference type="InterPro" id="IPR026051">
    <property type="entry name" value="ALG1-like"/>
</dbReference>
<dbReference type="PANTHER" id="PTHR13036:SF0">
    <property type="entry name" value="CHITOBIOSYLDIPHOSPHODOLICHOL BETA-MANNOSYLTRANSFERASE"/>
    <property type="match status" value="1"/>
</dbReference>
<keyword evidence="7" id="KW-1133">Transmembrane helix</keyword>
<proteinExistence type="predicted"/>
<evidence type="ECO:0000256" key="7">
    <source>
        <dbReference type="ARBA" id="ARBA00022989"/>
    </source>
</evidence>
<evidence type="ECO:0000313" key="10">
    <source>
        <dbReference type="Proteomes" id="UP001329430"/>
    </source>
</evidence>
<dbReference type="GO" id="GO:0000030">
    <property type="term" value="F:mannosyltransferase activity"/>
    <property type="evidence" value="ECO:0007669"/>
    <property type="project" value="InterPro"/>
</dbReference>
<comment type="pathway">
    <text evidence="2">Protein modification; protein glycosylation.</text>
</comment>
<evidence type="ECO:0000313" key="9">
    <source>
        <dbReference type="EMBL" id="KAK5642070.1"/>
    </source>
</evidence>
<comment type="caution">
    <text evidence="9">The sequence shown here is derived from an EMBL/GenBank/DDBJ whole genome shotgun (WGS) entry which is preliminary data.</text>
</comment>
<keyword evidence="10" id="KW-1185">Reference proteome</keyword>
<dbReference type="SUPFAM" id="SSF53756">
    <property type="entry name" value="UDP-Glycosyltransferase/glycogen phosphorylase"/>
    <property type="match status" value="1"/>
</dbReference>
<evidence type="ECO:0000256" key="3">
    <source>
        <dbReference type="ARBA" id="ARBA00022676"/>
    </source>
</evidence>
<evidence type="ECO:0008006" key="11">
    <source>
        <dbReference type="Google" id="ProtNLM"/>
    </source>
</evidence>
<reference evidence="9 10" key="1">
    <citation type="journal article" date="2024" name="Insects">
        <title>An Improved Chromosome-Level Genome Assembly of the Firefly Pyrocoelia pectoralis.</title>
        <authorList>
            <person name="Fu X."/>
            <person name="Meyer-Rochow V.B."/>
            <person name="Ballantyne L."/>
            <person name="Zhu X."/>
        </authorList>
    </citation>
    <scope>NUCLEOTIDE SEQUENCE [LARGE SCALE GENOMIC DNA]</scope>
    <source>
        <strain evidence="9">XCY_ONT2</strain>
    </source>
</reference>
<keyword evidence="6" id="KW-0256">Endoplasmic reticulum</keyword>
<accession>A0AAN7V4Z2</accession>
<dbReference type="PANTHER" id="PTHR13036">
    <property type="entry name" value="BETA1,4 MANNOSYLTRANSFERASE"/>
    <property type="match status" value="1"/>
</dbReference>
<keyword evidence="8" id="KW-0472">Membrane</keyword>
<dbReference type="Gene3D" id="3.40.50.2000">
    <property type="entry name" value="Glycogen Phosphorylase B"/>
    <property type="match status" value="1"/>
</dbReference>
<organism evidence="9 10">
    <name type="scientific">Pyrocoelia pectoralis</name>
    <dbReference type="NCBI Taxonomy" id="417401"/>
    <lineage>
        <taxon>Eukaryota</taxon>
        <taxon>Metazoa</taxon>
        <taxon>Ecdysozoa</taxon>
        <taxon>Arthropoda</taxon>
        <taxon>Hexapoda</taxon>
        <taxon>Insecta</taxon>
        <taxon>Pterygota</taxon>
        <taxon>Neoptera</taxon>
        <taxon>Endopterygota</taxon>
        <taxon>Coleoptera</taxon>
        <taxon>Polyphaga</taxon>
        <taxon>Elateriformia</taxon>
        <taxon>Elateroidea</taxon>
        <taxon>Lampyridae</taxon>
        <taxon>Lampyrinae</taxon>
        <taxon>Pyrocoelia</taxon>
    </lineage>
</organism>
<evidence type="ECO:0000256" key="8">
    <source>
        <dbReference type="ARBA" id="ARBA00023136"/>
    </source>
</evidence>
<evidence type="ECO:0000256" key="5">
    <source>
        <dbReference type="ARBA" id="ARBA00022692"/>
    </source>
</evidence>
<name>A0AAN7V4Z2_9COLE</name>
<dbReference type="GO" id="GO:0005789">
    <property type="term" value="C:endoplasmic reticulum membrane"/>
    <property type="evidence" value="ECO:0007669"/>
    <property type="project" value="UniProtKB-SubCell"/>
</dbReference>
<comment type="subcellular location">
    <subcellularLocation>
        <location evidence="1">Endoplasmic reticulum membrane</location>
        <topology evidence="1">Single-pass membrane protein</topology>
    </subcellularLocation>
</comment>
<keyword evidence="5" id="KW-0812">Transmembrane</keyword>
<protein>
    <recommendedName>
        <fullName evidence="11">Chitobiosyldiphosphodolichol beta-mannosyltransferase</fullName>
    </recommendedName>
</protein>
<gene>
    <name evidence="9" type="ORF">RI129_008237</name>
</gene>
<dbReference type="AlphaFoldDB" id="A0AAN7V4Z2"/>